<evidence type="ECO:0000313" key="2">
    <source>
        <dbReference type="Proteomes" id="UP001156690"/>
    </source>
</evidence>
<dbReference type="InterPro" id="IPR036810">
    <property type="entry name" value="SMc04008-like_sf"/>
</dbReference>
<dbReference type="EMBL" id="BSNX01000066">
    <property type="protein sequence ID" value="GLQ74883.1"/>
    <property type="molecule type" value="Genomic_DNA"/>
</dbReference>
<dbReference type="SUPFAM" id="SSF158757">
    <property type="entry name" value="SMc04008-like"/>
    <property type="match status" value="1"/>
</dbReference>
<gene>
    <name evidence="1" type="ORF">GCM10007932_42450</name>
</gene>
<dbReference type="AlphaFoldDB" id="A0AAV5NWV5"/>
<proteinExistence type="predicted"/>
<sequence length="48" mass="5575">MVDFNYKNLSQEEQDKLDAAVFRRLLSHLDNNKDVQDVDVNIPFLVAP</sequence>
<name>A0AAV5NWV5_9VIBR</name>
<reference evidence="2" key="1">
    <citation type="journal article" date="2019" name="Int. J. Syst. Evol. Microbiol.">
        <title>The Global Catalogue of Microorganisms (GCM) 10K type strain sequencing project: providing services to taxonomists for standard genome sequencing and annotation.</title>
        <authorList>
            <consortium name="The Broad Institute Genomics Platform"/>
            <consortium name="The Broad Institute Genome Sequencing Center for Infectious Disease"/>
            <person name="Wu L."/>
            <person name="Ma J."/>
        </authorList>
    </citation>
    <scope>NUCLEOTIDE SEQUENCE [LARGE SCALE GENOMIC DNA]</scope>
    <source>
        <strain evidence="2">NBRC 15640</strain>
    </source>
</reference>
<keyword evidence="2" id="KW-1185">Reference proteome</keyword>
<organism evidence="1 2">
    <name type="scientific">Vibrio penaeicida</name>
    <dbReference type="NCBI Taxonomy" id="104609"/>
    <lineage>
        <taxon>Bacteria</taxon>
        <taxon>Pseudomonadati</taxon>
        <taxon>Pseudomonadota</taxon>
        <taxon>Gammaproteobacteria</taxon>
        <taxon>Vibrionales</taxon>
        <taxon>Vibrionaceae</taxon>
        <taxon>Vibrio</taxon>
    </lineage>
</organism>
<protein>
    <submittedName>
        <fullName evidence="1">Uncharacterized protein</fullName>
    </submittedName>
</protein>
<comment type="caution">
    <text evidence="1">The sequence shown here is derived from an EMBL/GenBank/DDBJ whole genome shotgun (WGS) entry which is preliminary data.</text>
</comment>
<evidence type="ECO:0000313" key="1">
    <source>
        <dbReference type="EMBL" id="GLQ74883.1"/>
    </source>
</evidence>
<accession>A0AAV5NWV5</accession>
<dbReference type="Gene3D" id="1.10.3340.10">
    <property type="entry name" value="SMc04008-like"/>
    <property type="match status" value="1"/>
</dbReference>
<dbReference type="Proteomes" id="UP001156690">
    <property type="component" value="Unassembled WGS sequence"/>
</dbReference>